<keyword evidence="1" id="KW-0677">Repeat</keyword>
<dbReference type="InterPro" id="IPR051685">
    <property type="entry name" value="Ycf3/AcsC/BcsC/TPR_MFPF"/>
</dbReference>
<keyword evidence="2 3" id="KW-0802">TPR repeat</keyword>
<sequence length="661" mass="72305">MRWLSARTLVSQHGVPKSELWKGFSGAPTAAKAAVGCLAPFLFLGLALAQGLVLPFEGPRGYTLAQAFAEGLKAPPPTLLALLLPEPPWRDGYELVGGLYSRAGARLAREITGADWVLLGREEERGLRLFLAGKEGVKEGLFANLGAAWLWLQKEGLAPKFSALPAPKGDEARLQALARGEDPDPLHRSALDLREGRGAGLLLGLLPERLLLFWQGRLPRAYGLLRLFAEGKREEALKEAEALLSGDALERTAAHLVLRALEDPRWPASARALKEAFPESPLAWEEVSFAAFQEGKGEEAKEALLQAIRLRPDSWLYWTNLGWALYLTGDLPRAIRASERAVALNPNATAYYNLGLFRAIYGDYLGAKAAYDRALRLDEGEDFQEALKDLEARGEPLALFFRAYVAERAGLEAKALYRAFLEAHPRHPAAFAARRALARLEGGELRLFLEKLTLIPGDLEARPFRAGEAVFPEVRLEGRPYLLRAPLESLLFREGEEVGRAEKPLGFPPLTAGLKEVAPALTLPEPGRYTLEVRYGEAKALVPLEVGPPSLARRLYALGLTPKDLSGTPLLTPKEALGPEGERLLLERTLEALKEAAPLATSPSLTAPLPKGPYQGKSVQEILKNPSPDLVRAFYEHVLENPEALGENDVVNGFVEWLLGP</sequence>
<dbReference type="PROSITE" id="PS50005">
    <property type="entry name" value="TPR"/>
    <property type="match status" value="2"/>
</dbReference>
<dbReference type="SMART" id="SM00028">
    <property type="entry name" value="TPR"/>
    <property type="match status" value="3"/>
</dbReference>
<dbReference type="InterPro" id="IPR019734">
    <property type="entry name" value="TPR_rpt"/>
</dbReference>
<dbReference type="AlphaFoldDB" id="A0A0M9AE32"/>
<proteinExistence type="predicted"/>
<dbReference type="PANTHER" id="PTHR44943:SF8">
    <property type="entry name" value="TPR REPEAT-CONTAINING PROTEIN MJ0263"/>
    <property type="match status" value="1"/>
</dbReference>
<dbReference type="SUPFAM" id="SSF48452">
    <property type="entry name" value="TPR-like"/>
    <property type="match status" value="1"/>
</dbReference>
<feature type="repeat" description="TPR" evidence="3">
    <location>
        <begin position="281"/>
        <end position="314"/>
    </location>
</feature>
<dbReference type="Proteomes" id="UP000037685">
    <property type="component" value="Unassembled WGS sequence"/>
</dbReference>
<dbReference type="PATRIC" id="fig|271.14.peg.1411"/>
<dbReference type="InterPro" id="IPR011990">
    <property type="entry name" value="TPR-like_helical_dom_sf"/>
</dbReference>
<dbReference type="Gene3D" id="1.25.40.10">
    <property type="entry name" value="Tetratricopeptide repeat domain"/>
    <property type="match status" value="1"/>
</dbReference>
<dbReference type="PANTHER" id="PTHR44943">
    <property type="entry name" value="CELLULOSE SYNTHASE OPERON PROTEIN C"/>
    <property type="match status" value="1"/>
</dbReference>
<gene>
    <name evidence="4" type="ORF">BVI061214_01337</name>
</gene>
<reference evidence="4 5" key="1">
    <citation type="submission" date="2015-07" db="EMBL/GenBank/DDBJ databases">
        <authorList>
            <person name="Noorani M."/>
        </authorList>
    </citation>
    <scope>NUCLEOTIDE SEQUENCE [LARGE SCALE GENOMIC DNA]</scope>
    <source>
        <strain evidence="5">ATCC 25104 / DSM 625 / JCM 10724 / NBRC 103206 / NCIMB 11243 / YT-1</strain>
    </source>
</reference>
<dbReference type="EMBL" id="LHCI01000106">
    <property type="protein sequence ID" value="KOX90149.1"/>
    <property type="molecule type" value="Genomic_DNA"/>
</dbReference>
<evidence type="ECO:0000256" key="1">
    <source>
        <dbReference type="ARBA" id="ARBA00022737"/>
    </source>
</evidence>
<evidence type="ECO:0000313" key="5">
    <source>
        <dbReference type="Proteomes" id="UP000037685"/>
    </source>
</evidence>
<dbReference type="Pfam" id="PF13181">
    <property type="entry name" value="TPR_8"/>
    <property type="match status" value="1"/>
</dbReference>
<feature type="repeat" description="TPR" evidence="3">
    <location>
        <begin position="348"/>
        <end position="381"/>
    </location>
</feature>
<evidence type="ECO:0000313" key="4">
    <source>
        <dbReference type="EMBL" id="KOX90149.1"/>
    </source>
</evidence>
<protein>
    <submittedName>
        <fullName evidence="4">Tetratricopeptide repeat protein</fullName>
    </submittedName>
</protein>
<name>A0A0M9AE32_THEAQ</name>
<dbReference type="Pfam" id="PF13432">
    <property type="entry name" value="TPR_16"/>
    <property type="match status" value="1"/>
</dbReference>
<comment type="caution">
    <text evidence="4">The sequence shown here is derived from an EMBL/GenBank/DDBJ whole genome shotgun (WGS) entry which is preliminary data.</text>
</comment>
<accession>A0A0M9AE32</accession>
<evidence type="ECO:0000256" key="3">
    <source>
        <dbReference type="PROSITE-ProRule" id="PRU00339"/>
    </source>
</evidence>
<organism evidence="4 5">
    <name type="scientific">Thermus aquaticus</name>
    <dbReference type="NCBI Taxonomy" id="271"/>
    <lineage>
        <taxon>Bacteria</taxon>
        <taxon>Thermotogati</taxon>
        <taxon>Deinococcota</taxon>
        <taxon>Deinococci</taxon>
        <taxon>Thermales</taxon>
        <taxon>Thermaceae</taxon>
        <taxon>Thermus</taxon>
    </lineage>
</organism>
<dbReference type="RefSeq" id="WP_248841734.1">
    <property type="nucleotide sequence ID" value="NZ_LHCI01000106.1"/>
</dbReference>
<evidence type="ECO:0000256" key="2">
    <source>
        <dbReference type="ARBA" id="ARBA00022803"/>
    </source>
</evidence>